<feature type="domain" description="DUF7730" evidence="1">
    <location>
        <begin position="97"/>
        <end position="187"/>
    </location>
</feature>
<dbReference type="eggNOG" id="ENOG502SQUF">
    <property type="taxonomic scope" value="Eukaryota"/>
</dbReference>
<dbReference type="InterPro" id="IPR056632">
    <property type="entry name" value="DUF7730"/>
</dbReference>
<name>E4ZZ39_LEPMJ</name>
<protein>
    <recommendedName>
        <fullName evidence="1">DUF7730 domain-containing protein</fullName>
    </recommendedName>
</protein>
<dbReference type="PANTHER" id="PTHR42085:SF4">
    <property type="entry name" value="F-BOX DOMAIN-CONTAINING PROTEIN"/>
    <property type="match status" value="1"/>
</dbReference>
<dbReference type="HOGENOM" id="CLU_075891_1_0_1"/>
<dbReference type="VEuPathDB" id="FungiDB:LEMA_P107390.1"/>
<dbReference type="Proteomes" id="UP000002668">
    <property type="component" value="Genome"/>
</dbReference>
<dbReference type="PANTHER" id="PTHR42085">
    <property type="entry name" value="F-BOX DOMAIN-CONTAINING PROTEIN"/>
    <property type="match status" value="1"/>
</dbReference>
<accession>E4ZZ39</accession>
<evidence type="ECO:0000313" key="3">
    <source>
        <dbReference type="Proteomes" id="UP000002668"/>
    </source>
</evidence>
<dbReference type="RefSeq" id="XP_003839953.1">
    <property type="nucleotide sequence ID" value="XM_003839905.1"/>
</dbReference>
<evidence type="ECO:0000259" key="1">
    <source>
        <dbReference type="Pfam" id="PF24864"/>
    </source>
</evidence>
<dbReference type="Pfam" id="PF24864">
    <property type="entry name" value="DUF7730"/>
    <property type="match status" value="1"/>
</dbReference>
<keyword evidence="3" id="KW-1185">Reference proteome</keyword>
<dbReference type="GeneID" id="13289938"/>
<sequence length="278" mass="31191">MTSIYDFAAHFNSISPISPIMGQEAKKEEPVQQQTNPNAQHYAGTRYIDPQTASPFFRLPAEIRNQIYTALLCPNAPTPHDLPTFNPQGYKQATLHPAILRTCKKIYQEAENMLYTTNIFHAHPAILTALPHLTSAAQPVINPDSIAKISRWQISMRLDTDPRFSAQQAAAAFSGAEYLEIRVWQSMFDGCDASVLRLFLGVRGVRVARVTGSVNAELARWLERRMMSPVEKSVEGEVCGCKGERELRCTGCGKKVMLEEEERKGEWFGGRDAWSFGR</sequence>
<dbReference type="InParanoid" id="E4ZZ39"/>
<dbReference type="InterPro" id="IPR038883">
    <property type="entry name" value="AN11006-like"/>
</dbReference>
<evidence type="ECO:0000313" key="2">
    <source>
        <dbReference type="EMBL" id="CBX96474.1"/>
    </source>
</evidence>
<gene>
    <name evidence="2" type="ORF">LEMA_P107390.1</name>
</gene>
<proteinExistence type="predicted"/>
<dbReference type="OrthoDB" id="2951834at2759"/>
<dbReference type="AlphaFoldDB" id="E4ZZ39"/>
<dbReference type="EMBL" id="FP929129">
    <property type="protein sequence ID" value="CBX96474.1"/>
    <property type="molecule type" value="Genomic_DNA"/>
</dbReference>
<reference evidence="3" key="1">
    <citation type="journal article" date="2011" name="Nat. Commun.">
        <title>Effector diversification within compartments of the Leptosphaeria maculans genome affected by Repeat-Induced Point mutations.</title>
        <authorList>
            <person name="Rouxel T."/>
            <person name="Grandaubert J."/>
            <person name="Hane J.K."/>
            <person name="Hoede C."/>
            <person name="van de Wouw A.P."/>
            <person name="Couloux A."/>
            <person name="Dominguez V."/>
            <person name="Anthouard V."/>
            <person name="Bally P."/>
            <person name="Bourras S."/>
            <person name="Cozijnsen A.J."/>
            <person name="Ciuffetti L.M."/>
            <person name="Degrave A."/>
            <person name="Dilmaghani A."/>
            <person name="Duret L."/>
            <person name="Fudal I."/>
            <person name="Goodwin S.B."/>
            <person name="Gout L."/>
            <person name="Glaser N."/>
            <person name="Linglin J."/>
            <person name="Kema G.H.J."/>
            <person name="Lapalu N."/>
            <person name="Lawrence C.B."/>
            <person name="May K."/>
            <person name="Meyer M."/>
            <person name="Ollivier B."/>
            <person name="Poulain J."/>
            <person name="Schoch C.L."/>
            <person name="Simon A."/>
            <person name="Spatafora J.W."/>
            <person name="Stachowiak A."/>
            <person name="Turgeon B.G."/>
            <person name="Tyler B.M."/>
            <person name="Vincent D."/>
            <person name="Weissenbach J."/>
            <person name="Amselem J."/>
            <person name="Quesneville H."/>
            <person name="Oliver R.P."/>
            <person name="Wincker P."/>
            <person name="Balesdent M.-H."/>
            <person name="Howlett B.J."/>
        </authorList>
    </citation>
    <scope>NUCLEOTIDE SEQUENCE [LARGE SCALE GENOMIC DNA]</scope>
    <source>
        <strain evidence="3">JN3 / isolate v23.1.3 / race Av1-4-5-6-7-8</strain>
    </source>
</reference>
<dbReference type="OMA" id="PYTRCGR"/>
<organism evidence="3">
    <name type="scientific">Leptosphaeria maculans (strain JN3 / isolate v23.1.3 / race Av1-4-5-6-7-8)</name>
    <name type="common">Blackleg fungus</name>
    <name type="synonym">Phoma lingam</name>
    <dbReference type="NCBI Taxonomy" id="985895"/>
    <lineage>
        <taxon>Eukaryota</taxon>
        <taxon>Fungi</taxon>
        <taxon>Dikarya</taxon>
        <taxon>Ascomycota</taxon>
        <taxon>Pezizomycotina</taxon>
        <taxon>Dothideomycetes</taxon>
        <taxon>Pleosporomycetidae</taxon>
        <taxon>Pleosporales</taxon>
        <taxon>Pleosporineae</taxon>
        <taxon>Leptosphaeriaceae</taxon>
        <taxon>Plenodomus</taxon>
        <taxon>Plenodomus lingam/Leptosphaeria maculans species complex</taxon>
    </lineage>
</organism>